<evidence type="ECO:0000313" key="16">
    <source>
        <dbReference type="Proteomes" id="UP000253319"/>
    </source>
</evidence>
<evidence type="ECO:0000256" key="7">
    <source>
        <dbReference type="ARBA" id="ARBA00023136"/>
    </source>
</evidence>
<evidence type="ECO:0000256" key="12">
    <source>
        <dbReference type="SAM" id="SignalP"/>
    </source>
</evidence>
<dbReference type="InterPro" id="IPR012910">
    <property type="entry name" value="Plug_dom"/>
</dbReference>
<evidence type="ECO:0000256" key="9">
    <source>
        <dbReference type="ARBA" id="ARBA00023237"/>
    </source>
</evidence>
<dbReference type="EMBL" id="QLST01000015">
    <property type="protein sequence ID" value="RBA27651.1"/>
    <property type="molecule type" value="Genomic_DNA"/>
</dbReference>
<dbReference type="AlphaFoldDB" id="A0A365NZM9"/>
<dbReference type="GO" id="GO:0009279">
    <property type="term" value="C:cell outer membrane"/>
    <property type="evidence" value="ECO:0007669"/>
    <property type="project" value="UniProtKB-SubCell"/>
</dbReference>
<dbReference type="SUPFAM" id="SSF56935">
    <property type="entry name" value="Porins"/>
    <property type="match status" value="1"/>
</dbReference>
<dbReference type="InterPro" id="IPR000531">
    <property type="entry name" value="Beta-barrel_TonB"/>
</dbReference>
<feature type="domain" description="TonB-dependent receptor-like beta-barrel" evidence="13">
    <location>
        <begin position="255"/>
        <end position="621"/>
    </location>
</feature>
<sequence length="647" mass="72712">MNKKFIGLSVFTLATAFAYAQELDTLKVNNLKEVVVSDTKFAQSKEKSGKIIEVITAEDLANKQGQSLLNVLSQVAGVEVNGNQSANGKNQGIYIRGGRNRQVAIYIDGVPVTDASNINLEYDLRLLPVDQIERIEILKGSSSVLYGTGAATGVINVVLKKSAKKAVNGNAYFSIGTQNDANKSDIDANDFNQGLSINGNLGKVSYLSSLNSTETRGFSEAAGENYELDMFSRINLMQKIGVQVTEKLSLDFFGNYDKLKNTFDNSFGGFAAFNDDLNNRGETEQFRFGFNPKYQYNKGEFVINSGFGSSKRATFLTNSWTNSVDNYNYESRNVSVDAFNRYNFSEQLYLVLGTQFQFFDMDQNTNGIIDVMRENAKFNIIDPYATVVYNSSFGLNINAGVRANNHSEYGSHWVYSVNPSYQFKNLPLRLLTSYSTAYITPSLYQLYGPFGNTTLTPEENATAEAGFETKLFNEKLTINAVGFYRQEKNTFGFFFDFTTFDAFYINNEGKNNAKGVETNVTLEVNKNINFSANYTFTEVEQQFNRFIPKNKVNASANFKITEKLGTSLMYQYVSDRSDAFYDEANFVTENVNLSAYQLINANVRYQVIPNRLSLFGAIDNIFNEEFQEVIGYNTRGRNFRIGMNFQF</sequence>
<evidence type="ECO:0000313" key="15">
    <source>
        <dbReference type="EMBL" id="RBA27651.1"/>
    </source>
</evidence>
<accession>A0A365NZM9</accession>
<evidence type="ECO:0000256" key="5">
    <source>
        <dbReference type="ARBA" id="ARBA00022729"/>
    </source>
</evidence>
<keyword evidence="7 10" id="KW-0472">Membrane</keyword>
<evidence type="ECO:0000256" key="8">
    <source>
        <dbReference type="ARBA" id="ARBA00023170"/>
    </source>
</evidence>
<keyword evidence="5 12" id="KW-0732">Signal</keyword>
<dbReference type="RefSeq" id="WP_113989757.1">
    <property type="nucleotide sequence ID" value="NZ_QLST01000015.1"/>
</dbReference>
<keyword evidence="2 10" id="KW-0813">Transport</keyword>
<evidence type="ECO:0000256" key="11">
    <source>
        <dbReference type="RuleBase" id="RU003357"/>
    </source>
</evidence>
<dbReference type="PANTHER" id="PTHR30069">
    <property type="entry name" value="TONB-DEPENDENT OUTER MEMBRANE RECEPTOR"/>
    <property type="match status" value="1"/>
</dbReference>
<name>A0A365NZM9_9FLAO</name>
<dbReference type="CDD" id="cd01347">
    <property type="entry name" value="ligand_gated_channel"/>
    <property type="match status" value="1"/>
</dbReference>
<evidence type="ECO:0000256" key="6">
    <source>
        <dbReference type="ARBA" id="ARBA00023077"/>
    </source>
</evidence>
<evidence type="ECO:0000256" key="2">
    <source>
        <dbReference type="ARBA" id="ARBA00022448"/>
    </source>
</evidence>
<evidence type="ECO:0000259" key="13">
    <source>
        <dbReference type="Pfam" id="PF00593"/>
    </source>
</evidence>
<feature type="chain" id="PRO_5016744209" evidence="12">
    <location>
        <begin position="21"/>
        <end position="647"/>
    </location>
</feature>
<dbReference type="GO" id="GO:0044718">
    <property type="term" value="P:siderophore transmembrane transport"/>
    <property type="evidence" value="ECO:0007669"/>
    <property type="project" value="TreeGrafter"/>
</dbReference>
<dbReference type="PROSITE" id="PS52016">
    <property type="entry name" value="TONB_DEPENDENT_REC_3"/>
    <property type="match status" value="1"/>
</dbReference>
<gene>
    <name evidence="15" type="ORF">DPN68_11135</name>
</gene>
<dbReference type="InterPro" id="IPR037066">
    <property type="entry name" value="Plug_dom_sf"/>
</dbReference>
<keyword evidence="16" id="KW-1185">Reference proteome</keyword>
<dbReference type="OrthoDB" id="9758472at2"/>
<organism evidence="15 16">
    <name type="scientific">Flavobacterium tibetense</name>
    <dbReference type="NCBI Taxonomy" id="2233533"/>
    <lineage>
        <taxon>Bacteria</taxon>
        <taxon>Pseudomonadati</taxon>
        <taxon>Bacteroidota</taxon>
        <taxon>Flavobacteriia</taxon>
        <taxon>Flavobacteriales</taxon>
        <taxon>Flavobacteriaceae</taxon>
        <taxon>Flavobacterium</taxon>
    </lineage>
</organism>
<evidence type="ECO:0000259" key="14">
    <source>
        <dbReference type="Pfam" id="PF07715"/>
    </source>
</evidence>
<comment type="similarity">
    <text evidence="10 11">Belongs to the TonB-dependent receptor family.</text>
</comment>
<dbReference type="Gene3D" id="2.170.130.10">
    <property type="entry name" value="TonB-dependent receptor, plug domain"/>
    <property type="match status" value="1"/>
</dbReference>
<keyword evidence="6 11" id="KW-0798">TonB box</keyword>
<evidence type="ECO:0000256" key="10">
    <source>
        <dbReference type="PROSITE-ProRule" id="PRU01360"/>
    </source>
</evidence>
<protein>
    <submittedName>
        <fullName evidence="15">TonB-dependent receptor</fullName>
    </submittedName>
</protein>
<dbReference type="Pfam" id="PF07715">
    <property type="entry name" value="Plug"/>
    <property type="match status" value="1"/>
</dbReference>
<evidence type="ECO:0000256" key="3">
    <source>
        <dbReference type="ARBA" id="ARBA00022452"/>
    </source>
</evidence>
<evidence type="ECO:0000256" key="1">
    <source>
        <dbReference type="ARBA" id="ARBA00004571"/>
    </source>
</evidence>
<dbReference type="Gene3D" id="2.40.170.20">
    <property type="entry name" value="TonB-dependent receptor, beta-barrel domain"/>
    <property type="match status" value="1"/>
</dbReference>
<keyword evidence="9 10" id="KW-0998">Cell outer membrane</keyword>
<keyword evidence="3 10" id="KW-1134">Transmembrane beta strand</keyword>
<evidence type="ECO:0000256" key="4">
    <source>
        <dbReference type="ARBA" id="ARBA00022692"/>
    </source>
</evidence>
<feature type="domain" description="TonB-dependent receptor plug" evidence="14">
    <location>
        <begin position="45"/>
        <end position="154"/>
    </location>
</feature>
<dbReference type="InterPro" id="IPR039426">
    <property type="entry name" value="TonB-dep_rcpt-like"/>
</dbReference>
<dbReference type="Proteomes" id="UP000253319">
    <property type="component" value="Unassembled WGS sequence"/>
</dbReference>
<comment type="subcellular location">
    <subcellularLocation>
        <location evidence="1 10">Cell outer membrane</location>
        <topology evidence="1 10">Multi-pass membrane protein</topology>
    </subcellularLocation>
</comment>
<proteinExistence type="inferred from homology"/>
<keyword evidence="4 10" id="KW-0812">Transmembrane</keyword>
<keyword evidence="8 15" id="KW-0675">Receptor</keyword>
<comment type="caution">
    <text evidence="15">The sequence shown here is derived from an EMBL/GenBank/DDBJ whole genome shotgun (WGS) entry which is preliminary data.</text>
</comment>
<dbReference type="Pfam" id="PF00593">
    <property type="entry name" value="TonB_dep_Rec_b-barrel"/>
    <property type="match status" value="1"/>
</dbReference>
<dbReference type="GO" id="GO:0015344">
    <property type="term" value="F:siderophore uptake transmembrane transporter activity"/>
    <property type="evidence" value="ECO:0007669"/>
    <property type="project" value="TreeGrafter"/>
</dbReference>
<reference evidence="15 16" key="1">
    <citation type="submission" date="2018-06" db="EMBL/GenBank/DDBJ databases">
        <title>Flavobacterium tibetense sp. nov., isolated from a wetland YonghuCo on Tibetan Plateau.</title>
        <authorList>
            <person name="Xing P."/>
            <person name="Phurbu D."/>
            <person name="Lu H."/>
        </authorList>
    </citation>
    <scope>NUCLEOTIDE SEQUENCE [LARGE SCALE GENOMIC DNA]</scope>
    <source>
        <strain evidence="15 16">YH5</strain>
    </source>
</reference>
<dbReference type="InterPro" id="IPR036942">
    <property type="entry name" value="Beta-barrel_TonB_sf"/>
</dbReference>
<dbReference type="PANTHER" id="PTHR30069:SF29">
    <property type="entry name" value="HEMOGLOBIN AND HEMOGLOBIN-HAPTOGLOBIN-BINDING PROTEIN 1-RELATED"/>
    <property type="match status" value="1"/>
</dbReference>
<feature type="signal peptide" evidence="12">
    <location>
        <begin position="1"/>
        <end position="20"/>
    </location>
</feature>